<protein>
    <recommendedName>
        <fullName evidence="3 13">Fumarylacetoacetase</fullName>
        <ecNumber evidence="3 13">3.7.1.2</ecNumber>
    </recommendedName>
    <alternativeName>
        <fullName evidence="13">Fumarylacetoacetate hydrolase</fullName>
    </alternativeName>
</protein>
<feature type="domain" description="Fumarylacetoacetase N-terminal" evidence="15">
    <location>
        <begin position="11"/>
        <end position="112"/>
    </location>
</feature>
<dbReference type="GO" id="GO:0004334">
    <property type="term" value="F:fumarylacetoacetase activity"/>
    <property type="evidence" value="ECO:0007669"/>
    <property type="project" value="UniProtKB-UniRule"/>
</dbReference>
<evidence type="ECO:0000256" key="10">
    <source>
        <dbReference type="PIRSR" id="PIRSR605959-1"/>
    </source>
</evidence>
<dbReference type="GO" id="GO:0006572">
    <property type="term" value="P:L-tyrosine catabolic process"/>
    <property type="evidence" value="ECO:0007669"/>
    <property type="project" value="UniProtKB-UniRule"/>
</dbReference>
<feature type="binding site" evidence="12">
    <location>
        <position position="120"/>
    </location>
    <ligand>
        <name>Ca(2+)</name>
        <dbReference type="ChEBI" id="CHEBI:29108"/>
    </ligand>
</feature>
<dbReference type="RefSeq" id="XP_018004209.1">
    <property type="nucleotide sequence ID" value="XM_018148777.1"/>
</dbReference>
<feature type="binding site" evidence="12">
    <location>
        <position position="249"/>
    </location>
    <ligand>
        <name>Mg(2+)</name>
        <dbReference type="ChEBI" id="CHEBI:18420"/>
    </ligand>
</feature>
<feature type="active site" description="Proton acceptor" evidence="10">
    <location>
        <position position="127"/>
    </location>
</feature>
<dbReference type="SUPFAM" id="SSF63433">
    <property type="entry name" value="Fumarylacetoacetate hydrolase, FAH, N-terminal domain"/>
    <property type="match status" value="1"/>
</dbReference>
<evidence type="ECO:0000256" key="6">
    <source>
        <dbReference type="ARBA" id="ARBA00022837"/>
    </source>
</evidence>
<evidence type="ECO:0000256" key="13">
    <source>
        <dbReference type="RuleBase" id="RU366008"/>
    </source>
</evidence>
<feature type="domain" description="Fumarylacetoacetase-like C-terminal" evidence="14">
    <location>
        <begin position="118"/>
        <end position="416"/>
    </location>
</feature>
<evidence type="ECO:0000256" key="2">
    <source>
        <dbReference type="ARBA" id="ARBA00010211"/>
    </source>
</evidence>
<dbReference type="OrthoDB" id="9971669at2759"/>
<keyword evidence="7 12" id="KW-0460">Magnesium</keyword>
<keyword evidence="8 13" id="KW-0828">Tyrosine catabolism</keyword>
<dbReference type="PANTHER" id="PTHR43069:SF2">
    <property type="entry name" value="FUMARYLACETOACETASE"/>
    <property type="match status" value="1"/>
</dbReference>
<comment type="catalytic activity">
    <reaction evidence="13">
        <text>4-fumarylacetoacetate + H2O = acetoacetate + fumarate + H(+)</text>
        <dbReference type="Rhea" id="RHEA:10244"/>
        <dbReference type="ChEBI" id="CHEBI:13705"/>
        <dbReference type="ChEBI" id="CHEBI:15377"/>
        <dbReference type="ChEBI" id="CHEBI:15378"/>
        <dbReference type="ChEBI" id="CHEBI:18034"/>
        <dbReference type="ChEBI" id="CHEBI:29806"/>
        <dbReference type="EC" id="3.7.1.2"/>
    </reaction>
</comment>
<evidence type="ECO:0000256" key="4">
    <source>
        <dbReference type="ARBA" id="ARBA00022723"/>
    </source>
</evidence>
<comment type="similarity">
    <text evidence="2 13">Belongs to the FAH family.</text>
</comment>
<feature type="binding site" evidence="12">
    <location>
        <position position="229"/>
    </location>
    <ligand>
        <name>Ca(2+)</name>
        <dbReference type="ChEBI" id="CHEBI:29108"/>
    </ligand>
</feature>
<evidence type="ECO:0000256" key="7">
    <source>
        <dbReference type="ARBA" id="ARBA00022842"/>
    </source>
</evidence>
<dbReference type="Pfam" id="PF09298">
    <property type="entry name" value="FAA_hydrolase_N"/>
    <property type="match status" value="1"/>
</dbReference>
<keyword evidence="5 13" id="KW-0378">Hydrolase</keyword>
<keyword evidence="4 12" id="KW-0479">Metal-binding</keyword>
<dbReference type="InterPro" id="IPR015377">
    <property type="entry name" value="Fumarylacetoacetase_N"/>
</dbReference>
<comment type="caution">
    <text evidence="16">The sequence shown here is derived from an EMBL/GenBank/DDBJ whole genome shotgun (WGS) entry which is preliminary data.</text>
</comment>
<dbReference type="Gene3D" id="2.30.30.230">
    <property type="entry name" value="Fumarylacetoacetase, N-terminal domain"/>
    <property type="match status" value="1"/>
</dbReference>
<dbReference type="VEuPathDB" id="FungiDB:AB675_8339"/>
<dbReference type="SUPFAM" id="SSF56529">
    <property type="entry name" value="FAH"/>
    <property type="match status" value="1"/>
</dbReference>
<evidence type="ECO:0000256" key="5">
    <source>
        <dbReference type="ARBA" id="ARBA00022801"/>
    </source>
</evidence>
<evidence type="ECO:0000256" key="12">
    <source>
        <dbReference type="PIRSR" id="PIRSR605959-3"/>
    </source>
</evidence>
<name>A0A0N1HFW1_9EURO</name>
<evidence type="ECO:0000313" key="16">
    <source>
        <dbReference type="EMBL" id="KPI44246.1"/>
    </source>
</evidence>
<feature type="binding site" evidence="12">
    <location>
        <position position="197"/>
    </location>
    <ligand>
        <name>Ca(2+)</name>
        <dbReference type="ChEBI" id="CHEBI:29108"/>
    </ligand>
</feature>
<evidence type="ECO:0000256" key="9">
    <source>
        <dbReference type="ARBA" id="ARBA00023232"/>
    </source>
</evidence>
<feature type="binding site" evidence="11">
    <location>
        <position position="236"/>
    </location>
    <ligand>
        <name>substrate</name>
    </ligand>
</feature>
<dbReference type="Pfam" id="PF01557">
    <property type="entry name" value="FAA_hydrolase"/>
    <property type="match status" value="1"/>
</dbReference>
<keyword evidence="17" id="KW-1185">Reference proteome</keyword>
<evidence type="ECO:0000256" key="11">
    <source>
        <dbReference type="PIRSR" id="PIRSR605959-2"/>
    </source>
</evidence>
<evidence type="ECO:0000259" key="15">
    <source>
        <dbReference type="Pfam" id="PF09298"/>
    </source>
</evidence>
<comment type="cofactor">
    <cofactor evidence="13">
        <name>Mg(2+)</name>
        <dbReference type="ChEBI" id="CHEBI:18420"/>
    </cofactor>
    <cofactor evidence="13">
        <name>Ca(2+)</name>
        <dbReference type="ChEBI" id="CHEBI:29108"/>
    </cofactor>
</comment>
<keyword evidence="6 12" id="KW-0106">Calcium</keyword>
<dbReference type="InterPro" id="IPR036663">
    <property type="entry name" value="Fumarylacetoacetase_C_sf"/>
</dbReference>
<dbReference type="GO" id="GO:0006559">
    <property type="term" value="P:L-phenylalanine catabolic process"/>
    <property type="evidence" value="ECO:0007669"/>
    <property type="project" value="UniProtKB-UniRule"/>
</dbReference>
<dbReference type="EC" id="3.7.1.2" evidence="3 13"/>
<keyword evidence="9 13" id="KW-0585">Phenylalanine catabolism</keyword>
<dbReference type="InterPro" id="IPR011234">
    <property type="entry name" value="Fumarylacetoacetase-like_C"/>
</dbReference>
<reference evidence="16 17" key="1">
    <citation type="submission" date="2015-06" db="EMBL/GenBank/DDBJ databases">
        <title>Draft genome of the ant-associated black yeast Phialophora attae CBS 131958.</title>
        <authorList>
            <person name="Moreno L.F."/>
            <person name="Stielow B.J."/>
            <person name="de Hoog S."/>
            <person name="Vicente V.A."/>
            <person name="Weiss V.A."/>
            <person name="de Vries M."/>
            <person name="Cruz L.M."/>
            <person name="Souza E.M."/>
        </authorList>
    </citation>
    <scope>NUCLEOTIDE SEQUENCE [LARGE SCALE GENOMIC DNA]</scope>
    <source>
        <strain evidence="16 17">CBS 131958</strain>
    </source>
</reference>
<dbReference type="InterPro" id="IPR005959">
    <property type="entry name" value="Fumarylacetoacetase"/>
</dbReference>
<evidence type="ECO:0000256" key="8">
    <source>
        <dbReference type="ARBA" id="ARBA00022878"/>
    </source>
</evidence>
<feature type="binding site" evidence="12">
    <location>
        <position position="195"/>
    </location>
    <ligand>
        <name>Ca(2+)</name>
        <dbReference type="ChEBI" id="CHEBI:29108"/>
    </ligand>
</feature>
<dbReference type="STRING" id="1664694.A0A0N1HFW1"/>
<feature type="binding site" evidence="11">
    <location>
        <position position="347"/>
    </location>
    <ligand>
        <name>substrate</name>
    </ligand>
</feature>
<gene>
    <name evidence="16" type="ORF">AB675_8339</name>
</gene>
<proteinExistence type="inferred from homology"/>
<feature type="binding site" evidence="12">
    <location>
        <position position="229"/>
    </location>
    <ligand>
        <name>Mg(2+)</name>
        <dbReference type="ChEBI" id="CHEBI:18420"/>
    </ligand>
</feature>
<evidence type="ECO:0000313" key="17">
    <source>
        <dbReference type="Proteomes" id="UP000038010"/>
    </source>
</evidence>
<dbReference type="PANTHER" id="PTHR43069">
    <property type="entry name" value="FUMARYLACETOACETASE"/>
    <property type="match status" value="1"/>
</dbReference>
<dbReference type="GO" id="GO:0046872">
    <property type="term" value="F:metal ion binding"/>
    <property type="evidence" value="ECO:0007669"/>
    <property type="project" value="UniProtKB-UniRule"/>
</dbReference>
<feature type="binding site" evidence="12">
    <location>
        <position position="253"/>
    </location>
    <ligand>
        <name>Mg(2+)</name>
        <dbReference type="ChEBI" id="CHEBI:18420"/>
    </ligand>
</feature>
<dbReference type="GeneID" id="28740657"/>
<accession>A0A0N1HFW1</accession>
<comment type="pathway">
    <text evidence="1 13">Amino-acid degradation; L-phenylalanine degradation; acetoacetate and fumarate from L-phenylalanine: step 6/6.</text>
</comment>
<dbReference type="AlphaFoldDB" id="A0A0N1HFW1"/>
<sequence>MIQRRNPFTIHNLPYGIVSTRDNPVRRCAVAYNDWAIDLNVLQRSGLFDNIKELPQNTFRSPTLNAFAALPTNTRLQVRTKLTDLLSMNHLSGDPATKNAFLPLESVEMHFPMDTRNFSDFYCSLEHTKNCTAIFSSNPITPNWFAIPSVYNGRTSSLVVSGTPVTRPVGVFPLPKSDGSKASPTLQPETHLDFELEMGIFLSKPVPRGQCLRIEDAKESMFGLVMLNDWSSRSIQFFEMAPLGPFHSKGSATSISPWIVPIEALDAVACPRHAAQEPAPLPHLTLPEAGKASFNIEVSVKILRDGQVYALGASNLNELHWTPLQQLTHLGSAGEGLSTGDLFGTGTISSARTNSDGEKIGLGCLYERKLSGNELRSAPPDIAQTFLKDGDEVVLEGWAVKPDTGKAIFGFGECRGQILPAQQL</sequence>
<dbReference type="GO" id="GO:1902000">
    <property type="term" value="P:homogentisate catabolic process"/>
    <property type="evidence" value="ECO:0007669"/>
    <property type="project" value="TreeGrafter"/>
</dbReference>
<dbReference type="InterPro" id="IPR036462">
    <property type="entry name" value="Fumarylacetoacetase_N_sf"/>
</dbReference>
<dbReference type="Gene3D" id="3.90.850.10">
    <property type="entry name" value="Fumarylacetoacetase-like, C-terminal domain"/>
    <property type="match status" value="1"/>
</dbReference>
<dbReference type="Proteomes" id="UP000038010">
    <property type="component" value="Unassembled WGS sequence"/>
</dbReference>
<organism evidence="16 17">
    <name type="scientific">Cyphellophora attinorum</name>
    <dbReference type="NCBI Taxonomy" id="1664694"/>
    <lineage>
        <taxon>Eukaryota</taxon>
        <taxon>Fungi</taxon>
        <taxon>Dikarya</taxon>
        <taxon>Ascomycota</taxon>
        <taxon>Pezizomycotina</taxon>
        <taxon>Eurotiomycetes</taxon>
        <taxon>Chaetothyriomycetidae</taxon>
        <taxon>Chaetothyriales</taxon>
        <taxon>Cyphellophoraceae</taxon>
        <taxon>Cyphellophora</taxon>
    </lineage>
</organism>
<evidence type="ECO:0000256" key="1">
    <source>
        <dbReference type="ARBA" id="ARBA00004782"/>
    </source>
</evidence>
<dbReference type="EMBL" id="LFJN01000003">
    <property type="protein sequence ID" value="KPI44246.1"/>
    <property type="molecule type" value="Genomic_DNA"/>
</dbReference>
<dbReference type="UniPathway" id="UPA00139">
    <property type="reaction ID" value="UER00341"/>
</dbReference>
<evidence type="ECO:0000256" key="3">
    <source>
        <dbReference type="ARBA" id="ARBA00012094"/>
    </source>
</evidence>
<feature type="binding site" evidence="11">
    <location>
        <position position="122"/>
    </location>
    <ligand>
        <name>substrate</name>
    </ligand>
</feature>
<evidence type="ECO:0000259" key="14">
    <source>
        <dbReference type="Pfam" id="PF01557"/>
    </source>
</evidence>